<evidence type="ECO:0000313" key="1">
    <source>
        <dbReference type="EMBL" id="CZT41515.1"/>
    </source>
</evidence>
<protein>
    <submittedName>
        <fullName evidence="1">Uncharacterized protein</fullName>
    </submittedName>
</protein>
<organism evidence="1 2">
    <name type="scientific">Rhynchosporium secalis</name>
    <name type="common">Barley scald fungus</name>
    <dbReference type="NCBI Taxonomy" id="38038"/>
    <lineage>
        <taxon>Eukaryota</taxon>
        <taxon>Fungi</taxon>
        <taxon>Dikarya</taxon>
        <taxon>Ascomycota</taxon>
        <taxon>Pezizomycotina</taxon>
        <taxon>Leotiomycetes</taxon>
        <taxon>Helotiales</taxon>
        <taxon>Ploettnerulaceae</taxon>
        <taxon>Rhynchosporium</taxon>
    </lineage>
</organism>
<sequence length="217" mass="24116">MWYTGSDVFLKLCEVTSPMLHNAILTSAKADRSPTCASPLREYLRHHSFSESDRTSELGCWDGLASLKAAITNWITTKPTPDFQSSDEYCDYLIDTGLGEGCDAVAEAYWVKAVKADCQDEDDLKRIRIVAINLVGRDSLYTRLPDSTCPVLWMHRTKLPCIVGWKDASLVTGPGGQHVSSAYSPTTRSRLSSLLLAMKEANKAMRTFVDIWAAKQM</sequence>
<name>A0A1E1LZ04_RHYSE</name>
<evidence type="ECO:0000313" key="2">
    <source>
        <dbReference type="Proteomes" id="UP000177625"/>
    </source>
</evidence>
<dbReference type="AlphaFoldDB" id="A0A1E1LZ04"/>
<reference evidence="2" key="1">
    <citation type="submission" date="2016-03" db="EMBL/GenBank/DDBJ databases">
        <authorList>
            <person name="Guldener U."/>
        </authorList>
    </citation>
    <scope>NUCLEOTIDE SEQUENCE [LARGE SCALE GENOMIC DNA]</scope>
</reference>
<dbReference type="EMBL" id="FJVC01000036">
    <property type="protein sequence ID" value="CZT41515.1"/>
    <property type="molecule type" value="Genomic_DNA"/>
</dbReference>
<keyword evidence="2" id="KW-1185">Reference proteome</keyword>
<accession>A0A1E1LZ04</accession>
<proteinExistence type="predicted"/>
<gene>
    <name evidence="1" type="ORF">RSE6_01261</name>
</gene>
<dbReference type="Proteomes" id="UP000177625">
    <property type="component" value="Unassembled WGS sequence"/>
</dbReference>